<keyword evidence="1" id="KW-0812">Transmembrane</keyword>
<dbReference type="WBParaSite" id="Csp11.Scaffold629.g8934.t1">
    <property type="protein sequence ID" value="Csp11.Scaffold629.g8934.t1"/>
    <property type="gene ID" value="Csp11.Scaffold629.g8934"/>
</dbReference>
<dbReference type="AlphaFoldDB" id="A0A1I7UFY9"/>
<keyword evidence="1" id="KW-0472">Membrane</keyword>
<evidence type="ECO:0000313" key="3">
    <source>
        <dbReference type="WBParaSite" id="Csp11.Scaffold629.g8934.t1"/>
    </source>
</evidence>
<organism evidence="2 3">
    <name type="scientific">Caenorhabditis tropicalis</name>
    <dbReference type="NCBI Taxonomy" id="1561998"/>
    <lineage>
        <taxon>Eukaryota</taxon>
        <taxon>Metazoa</taxon>
        <taxon>Ecdysozoa</taxon>
        <taxon>Nematoda</taxon>
        <taxon>Chromadorea</taxon>
        <taxon>Rhabditida</taxon>
        <taxon>Rhabditina</taxon>
        <taxon>Rhabditomorpha</taxon>
        <taxon>Rhabditoidea</taxon>
        <taxon>Rhabditidae</taxon>
        <taxon>Peloderinae</taxon>
        <taxon>Caenorhabditis</taxon>
    </lineage>
</organism>
<feature type="transmembrane region" description="Helical" evidence="1">
    <location>
        <begin position="6"/>
        <end position="26"/>
    </location>
</feature>
<keyword evidence="1" id="KW-1133">Transmembrane helix</keyword>
<dbReference type="Proteomes" id="UP000095282">
    <property type="component" value="Unplaced"/>
</dbReference>
<keyword evidence="2" id="KW-1185">Reference proteome</keyword>
<feature type="transmembrane region" description="Helical" evidence="1">
    <location>
        <begin position="50"/>
        <end position="68"/>
    </location>
</feature>
<sequence length="236" mass="27036">MELFKHYGYTAFIATIIVSIMIALLIHGKPSHLCLIIEEWMNNIITFEKFFKVLVIQIVIACASLFLVTKLSAALKSDKEEVLIFNDCLLPDFSNSWNIFPVLACEFVGGFLFRFLLPKIDNKLHPKRIYLLPFLYAVFFASSLFLYGSSGHDFYIAFIRMPNCINTTEDLGLIFVVVIIYSIPSLIGWRCHSHIEPLPATFRSPWSSIEDKDRFAEMRAKEAARVVTAKAAKKRR</sequence>
<feature type="transmembrane region" description="Helical" evidence="1">
    <location>
        <begin position="171"/>
        <end position="189"/>
    </location>
</feature>
<feature type="transmembrane region" description="Helical" evidence="1">
    <location>
        <begin position="129"/>
        <end position="148"/>
    </location>
</feature>
<evidence type="ECO:0000256" key="1">
    <source>
        <dbReference type="SAM" id="Phobius"/>
    </source>
</evidence>
<name>A0A1I7UFY9_9PELO</name>
<reference evidence="3" key="1">
    <citation type="submission" date="2016-11" db="UniProtKB">
        <authorList>
            <consortium name="WormBaseParasite"/>
        </authorList>
    </citation>
    <scope>IDENTIFICATION</scope>
</reference>
<proteinExistence type="predicted"/>
<evidence type="ECO:0000313" key="2">
    <source>
        <dbReference type="Proteomes" id="UP000095282"/>
    </source>
</evidence>
<protein>
    <submittedName>
        <fullName evidence="3">FAR-17a/AIG1-like protein</fullName>
    </submittedName>
</protein>
<accession>A0A1I7UFY9</accession>
<feature type="transmembrane region" description="Helical" evidence="1">
    <location>
        <begin position="99"/>
        <end position="117"/>
    </location>
</feature>